<evidence type="ECO:0000256" key="4">
    <source>
        <dbReference type="SAM" id="Phobius"/>
    </source>
</evidence>
<evidence type="ECO:0000256" key="3">
    <source>
        <dbReference type="ARBA" id="ARBA00022679"/>
    </source>
</evidence>
<dbReference type="AlphaFoldDB" id="A0A7K1GTA3"/>
<feature type="transmembrane region" description="Helical" evidence="4">
    <location>
        <begin position="310"/>
        <end position="326"/>
    </location>
</feature>
<keyword evidence="4" id="KW-0472">Membrane</keyword>
<reference evidence="6 7" key="1">
    <citation type="journal article" date="2006" name="Int. J. Syst. Evol. Microbiol.">
        <title>Myroides pelagicus sp. nov., isolated from seawater in Thailand.</title>
        <authorList>
            <person name="Yoon J."/>
            <person name="Maneerat S."/>
            <person name="Kawai F."/>
            <person name="Yokota A."/>
        </authorList>
    </citation>
    <scope>NUCLEOTIDE SEQUENCE [LARGE SCALE GENOMIC DNA]</scope>
    <source>
        <strain evidence="6 7">SM1T</strain>
    </source>
</reference>
<dbReference type="Proteomes" id="UP000488936">
    <property type="component" value="Unassembled WGS sequence"/>
</dbReference>
<evidence type="ECO:0000256" key="1">
    <source>
        <dbReference type="ARBA" id="ARBA00006739"/>
    </source>
</evidence>
<feature type="transmembrane region" description="Helical" evidence="4">
    <location>
        <begin position="338"/>
        <end position="358"/>
    </location>
</feature>
<evidence type="ECO:0000313" key="6">
    <source>
        <dbReference type="EMBL" id="MTH30974.1"/>
    </source>
</evidence>
<comment type="caution">
    <text evidence="6">The sequence shown here is derived from an EMBL/GenBank/DDBJ whole genome shotgun (WGS) entry which is preliminary data.</text>
</comment>
<accession>A0A7K1GTA3</accession>
<evidence type="ECO:0000256" key="2">
    <source>
        <dbReference type="ARBA" id="ARBA00022676"/>
    </source>
</evidence>
<dbReference type="PANTHER" id="PTHR43630:SF1">
    <property type="entry name" value="POLY-BETA-1,6-N-ACETYL-D-GLUCOSAMINE SYNTHASE"/>
    <property type="match status" value="1"/>
</dbReference>
<keyword evidence="3 6" id="KW-0808">Transferase</keyword>
<dbReference type="GO" id="GO:0016757">
    <property type="term" value="F:glycosyltransferase activity"/>
    <property type="evidence" value="ECO:0007669"/>
    <property type="project" value="UniProtKB-KW"/>
</dbReference>
<keyword evidence="4" id="KW-1133">Transmembrane helix</keyword>
<dbReference type="Pfam" id="PF00535">
    <property type="entry name" value="Glycos_transf_2"/>
    <property type="match status" value="1"/>
</dbReference>
<proteinExistence type="inferred from homology"/>
<keyword evidence="2" id="KW-0328">Glycosyltransferase</keyword>
<evidence type="ECO:0000313" key="7">
    <source>
        <dbReference type="Proteomes" id="UP000488936"/>
    </source>
</evidence>
<dbReference type="RefSeq" id="WP_155036942.1">
    <property type="nucleotide sequence ID" value="NZ_JBHTIG010000055.1"/>
</dbReference>
<gene>
    <name evidence="6" type="ORF">GJV77_13935</name>
</gene>
<comment type="similarity">
    <text evidence="1">Belongs to the glycosyltransferase 2 family.</text>
</comment>
<evidence type="ECO:0000259" key="5">
    <source>
        <dbReference type="Pfam" id="PF00535"/>
    </source>
</evidence>
<keyword evidence="4" id="KW-0812">Transmembrane</keyword>
<dbReference type="Gene3D" id="3.90.550.10">
    <property type="entry name" value="Spore Coat Polysaccharide Biosynthesis Protein SpsA, Chain A"/>
    <property type="match status" value="1"/>
</dbReference>
<name>A0A7K1GTA3_9FLAO</name>
<sequence length="372" mass="43755">MLSLLLYCFIAFTVIELIYFFFINGNVAFHSPITKKVHEYLPVSVLVYVKNQEANLPLFLEKLTAQTYPEYEIVFINNASEDESLEILEDFVAANPRCKLVNVVNNEAFWGNKKYALTLGIKVAKYEHLLFSEPNALPENSLWINKMSALFSSQKQIVIGYTEIANKKRSLINKFIRYQNVMKTANLYAWNNAGKPLYGNACNQAYTKSLFYKVNGFISYMKIPFSDEYYFINQIGTKKNTTVNFHSDSFTVRQSNNTLSEWKQEMKLQDLLLKRLSLLSQLKIRFFTFNKILFYTSFTILISFLYQWEIVLGVFLFRCIIAHIFYGKTFKQFNTKELVWTLPLLEIIHIFMGTYYSFSHFISRQKVEKKYY</sequence>
<protein>
    <submittedName>
        <fullName evidence="6">Glycosyltransferase</fullName>
    </submittedName>
</protein>
<organism evidence="6 7">
    <name type="scientific">Myroides pelagicus</name>
    <dbReference type="NCBI Taxonomy" id="270914"/>
    <lineage>
        <taxon>Bacteria</taxon>
        <taxon>Pseudomonadati</taxon>
        <taxon>Bacteroidota</taxon>
        <taxon>Flavobacteriia</taxon>
        <taxon>Flavobacteriales</taxon>
        <taxon>Flavobacteriaceae</taxon>
        <taxon>Myroides</taxon>
    </lineage>
</organism>
<feature type="transmembrane region" description="Helical" evidence="4">
    <location>
        <begin position="6"/>
        <end position="29"/>
    </location>
</feature>
<feature type="domain" description="Glycosyltransferase 2-like" evidence="5">
    <location>
        <begin position="44"/>
        <end position="184"/>
    </location>
</feature>
<dbReference type="InterPro" id="IPR001173">
    <property type="entry name" value="Glyco_trans_2-like"/>
</dbReference>
<dbReference type="SUPFAM" id="SSF53448">
    <property type="entry name" value="Nucleotide-diphospho-sugar transferases"/>
    <property type="match status" value="1"/>
</dbReference>
<dbReference type="InterPro" id="IPR029044">
    <property type="entry name" value="Nucleotide-diphossugar_trans"/>
</dbReference>
<dbReference type="PANTHER" id="PTHR43630">
    <property type="entry name" value="POLY-BETA-1,6-N-ACETYL-D-GLUCOSAMINE SYNTHASE"/>
    <property type="match status" value="1"/>
</dbReference>
<dbReference type="OrthoDB" id="9800276at2"/>
<dbReference type="EMBL" id="WMJY01000053">
    <property type="protein sequence ID" value="MTH30974.1"/>
    <property type="molecule type" value="Genomic_DNA"/>
</dbReference>
<keyword evidence="7" id="KW-1185">Reference proteome</keyword>